<feature type="domain" description="GST N-terminal" evidence="1">
    <location>
        <begin position="1"/>
        <end position="78"/>
    </location>
</feature>
<reference evidence="4" key="1">
    <citation type="journal article" date="2019" name="Int. J. Syst. Evol. Microbiol.">
        <title>The Global Catalogue of Microorganisms (GCM) 10K type strain sequencing project: providing services to taxonomists for standard genome sequencing and annotation.</title>
        <authorList>
            <consortium name="The Broad Institute Genomics Platform"/>
            <consortium name="The Broad Institute Genome Sequencing Center for Infectious Disease"/>
            <person name="Wu L."/>
            <person name="Ma J."/>
        </authorList>
    </citation>
    <scope>NUCLEOTIDE SEQUENCE [LARGE SCALE GENOMIC DNA]</scope>
    <source>
        <strain evidence="4">JCM 17304</strain>
    </source>
</reference>
<dbReference type="PANTHER" id="PTHR42673">
    <property type="entry name" value="MALEYLACETOACETATE ISOMERASE"/>
    <property type="match status" value="1"/>
</dbReference>
<proteinExistence type="predicted"/>
<accession>A0ABP7WSL0</accession>
<dbReference type="Gene3D" id="3.40.30.10">
    <property type="entry name" value="Glutaredoxin"/>
    <property type="match status" value="1"/>
</dbReference>
<evidence type="ECO:0000313" key="3">
    <source>
        <dbReference type="EMBL" id="GAA4095804.1"/>
    </source>
</evidence>
<dbReference type="InterPro" id="IPR040079">
    <property type="entry name" value="Glutathione_S-Trfase"/>
</dbReference>
<dbReference type="Proteomes" id="UP001500392">
    <property type="component" value="Unassembled WGS sequence"/>
</dbReference>
<dbReference type="CDD" id="cd00570">
    <property type="entry name" value="GST_N_family"/>
    <property type="match status" value="1"/>
</dbReference>
<dbReference type="InterPro" id="IPR036282">
    <property type="entry name" value="Glutathione-S-Trfase_C_sf"/>
</dbReference>
<dbReference type="Pfam" id="PF13417">
    <property type="entry name" value="GST_N_3"/>
    <property type="match status" value="1"/>
</dbReference>
<sequence>MIVLHGNSVSPYVRKVLTALAIKKLDFEQIQQMPYSGDPGYLKISPLGKIPALQDGDLNLCDSTVICEYLEDSYPEVAVYPRDPKAKAKARWIEELAGSKVTELASGIFFQRFMRPMFLNQETDEALVTKIIEKQLPPILDYIESILPKEGFLFGELTIADISIVSPFINAAYANYHVDAARWPIFSGFIERVKGHEVIAPLLATEAAILGL</sequence>
<dbReference type="InterPro" id="IPR004045">
    <property type="entry name" value="Glutathione_S-Trfase_N"/>
</dbReference>
<evidence type="ECO:0000259" key="2">
    <source>
        <dbReference type="PROSITE" id="PS50405"/>
    </source>
</evidence>
<dbReference type="CDD" id="cd00299">
    <property type="entry name" value="GST_C_family"/>
    <property type="match status" value="1"/>
</dbReference>
<dbReference type="SFLD" id="SFLDG00358">
    <property type="entry name" value="Main_(cytGST)"/>
    <property type="match status" value="1"/>
</dbReference>
<dbReference type="PANTHER" id="PTHR42673:SF21">
    <property type="entry name" value="GLUTATHIONE S-TRANSFERASE YFCF"/>
    <property type="match status" value="1"/>
</dbReference>
<dbReference type="Gene3D" id="1.20.1050.10">
    <property type="match status" value="1"/>
</dbReference>
<dbReference type="SUPFAM" id="SSF52833">
    <property type="entry name" value="Thioredoxin-like"/>
    <property type="match status" value="1"/>
</dbReference>
<gene>
    <name evidence="3" type="ORF">GCM10022414_20080</name>
</gene>
<dbReference type="InterPro" id="IPR036249">
    <property type="entry name" value="Thioredoxin-like_sf"/>
</dbReference>
<dbReference type="RefSeq" id="WP_344935369.1">
    <property type="nucleotide sequence ID" value="NZ_BAABDM010000003.1"/>
</dbReference>
<comment type="caution">
    <text evidence="3">The sequence shown here is derived from an EMBL/GenBank/DDBJ whole genome shotgun (WGS) entry which is preliminary data.</text>
</comment>
<dbReference type="PROSITE" id="PS50404">
    <property type="entry name" value="GST_NTER"/>
    <property type="match status" value="1"/>
</dbReference>
<organism evidence="3 4">
    <name type="scientific">Zhongshania borealis</name>
    <dbReference type="NCBI Taxonomy" id="889488"/>
    <lineage>
        <taxon>Bacteria</taxon>
        <taxon>Pseudomonadati</taxon>
        <taxon>Pseudomonadota</taxon>
        <taxon>Gammaproteobacteria</taxon>
        <taxon>Cellvibrionales</taxon>
        <taxon>Spongiibacteraceae</taxon>
        <taxon>Zhongshania</taxon>
    </lineage>
</organism>
<dbReference type="SUPFAM" id="SSF47616">
    <property type="entry name" value="GST C-terminal domain-like"/>
    <property type="match status" value="1"/>
</dbReference>
<dbReference type="SFLD" id="SFLDS00019">
    <property type="entry name" value="Glutathione_Transferase_(cytos"/>
    <property type="match status" value="1"/>
</dbReference>
<protein>
    <submittedName>
        <fullName evidence="3">Glutathione S-transferase family protein</fullName>
    </submittedName>
</protein>
<feature type="domain" description="GST C-terminal" evidence="2">
    <location>
        <begin position="83"/>
        <end position="212"/>
    </location>
</feature>
<name>A0ABP7WSL0_9GAMM</name>
<evidence type="ECO:0000259" key="1">
    <source>
        <dbReference type="PROSITE" id="PS50404"/>
    </source>
</evidence>
<dbReference type="InterPro" id="IPR010987">
    <property type="entry name" value="Glutathione-S-Trfase_C-like"/>
</dbReference>
<dbReference type="InterPro" id="IPR004046">
    <property type="entry name" value="GST_C"/>
</dbReference>
<evidence type="ECO:0000313" key="4">
    <source>
        <dbReference type="Proteomes" id="UP001500392"/>
    </source>
</evidence>
<dbReference type="Pfam" id="PF14497">
    <property type="entry name" value="GST_C_3"/>
    <property type="match status" value="1"/>
</dbReference>
<keyword evidence="4" id="KW-1185">Reference proteome</keyword>
<dbReference type="EMBL" id="BAABDM010000003">
    <property type="protein sequence ID" value="GAA4095804.1"/>
    <property type="molecule type" value="Genomic_DNA"/>
</dbReference>
<dbReference type="PROSITE" id="PS50405">
    <property type="entry name" value="GST_CTER"/>
    <property type="match status" value="1"/>
</dbReference>